<evidence type="ECO:0000256" key="1">
    <source>
        <dbReference type="SAM" id="Phobius"/>
    </source>
</evidence>
<feature type="transmembrane region" description="Helical" evidence="1">
    <location>
        <begin position="306"/>
        <end position="324"/>
    </location>
</feature>
<feature type="transmembrane region" description="Helical" evidence="1">
    <location>
        <begin position="7"/>
        <end position="36"/>
    </location>
</feature>
<evidence type="ECO:0000313" key="3">
    <source>
        <dbReference type="Proteomes" id="UP000595349"/>
    </source>
</evidence>
<name>A0A7T7CEA3_9BACI</name>
<evidence type="ECO:0008006" key="4">
    <source>
        <dbReference type="Google" id="ProtNLM"/>
    </source>
</evidence>
<dbReference type="KEGG" id="scib:HUG20_02190"/>
<dbReference type="EMBL" id="CP054706">
    <property type="protein sequence ID" value="QQK78827.1"/>
    <property type="molecule type" value="Genomic_DNA"/>
</dbReference>
<dbReference type="RefSeq" id="WP_200087523.1">
    <property type="nucleotide sequence ID" value="NZ_CP054706.1"/>
</dbReference>
<keyword evidence="1" id="KW-1133">Transmembrane helix</keyword>
<sequence length="445" mass="50729">MHLLYSLLIFIYLINAFLELDSLNYVTGILAILLLVVCFRKAERLFQLMGTIFAVAGLGLFIHSGINWYELPYYLNTFVEILALFFVLPFINGIIIVGRYDQSVNKLLKSQVAHLGQLYGRGMMASYLLGSFLNIAMIPLVQSVLQKNLQTMANKIRSIFISQAMLRAYALCLVWSPMEVMVALTIDITQIDYLRLLPWLLVFSIALFLLSWAIGRRYKKYRLSEDQQMNEKIEWKVYRKIAGMLIFLVLFIGCIILMGEVFGFSFLTTVSIIIIPYSTVWAFLIKRIRTFYIYSLQYWRMRVSTMGSYVVLFLSLGLFIGVLRETELMTMVQEPLLYLSDTPLFLFVGIQLLFLGLAFVGFHPLVTMGILGEVIQPLLSIINPMSFAIVLITSSLSTVMAGPFNITVTLTGSLLKENPYRIAWWNIAFAFIFSGTGTLIALFLL</sequence>
<dbReference type="AlphaFoldDB" id="A0A7T7CEA3"/>
<organism evidence="2 3">
    <name type="scientific">Salicibibacter cibi</name>
    <dbReference type="NCBI Taxonomy" id="2743001"/>
    <lineage>
        <taxon>Bacteria</taxon>
        <taxon>Bacillati</taxon>
        <taxon>Bacillota</taxon>
        <taxon>Bacilli</taxon>
        <taxon>Bacillales</taxon>
        <taxon>Bacillaceae</taxon>
        <taxon>Salicibibacter</taxon>
    </lineage>
</organism>
<feature type="transmembrane region" description="Helical" evidence="1">
    <location>
        <begin position="344"/>
        <end position="366"/>
    </location>
</feature>
<feature type="transmembrane region" description="Helical" evidence="1">
    <location>
        <begin position="48"/>
        <end position="69"/>
    </location>
</feature>
<dbReference type="Proteomes" id="UP000595349">
    <property type="component" value="Chromosome"/>
</dbReference>
<feature type="transmembrane region" description="Helical" evidence="1">
    <location>
        <begin position="378"/>
        <end position="402"/>
    </location>
</feature>
<reference evidence="2 3" key="1">
    <citation type="submission" date="2020-06" db="EMBL/GenBank/DDBJ databases">
        <title>Genomic analysis of Salicibibacter sp. NKC21-4.</title>
        <authorList>
            <person name="Oh Y.J."/>
        </authorList>
    </citation>
    <scope>NUCLEOTIDE SEQUENCE [LARGE SCALE GENOMIC DNA]</scope>
    <source>
        <strain evidence="2 3">NKC21-4</strain>
    </source>
</reference>
<feature type="transmembrane region" description="Helical" evidence="1">
    <location>
        <begin position="124"/>
        <end position="145"/>
    </location>
</feature>
<accession>A0A7T7CEA3</accession>
<protein>
    <recommendedName>
        <fullName evidence="4">Citrate transporter-like domain-containing protein</fullName>
    </recommendedName>
</protein>
<keyword evidence="3" id="KW-1185">Reference proteome</keyword>
<proteinExistence type="predicted"/>
<feature type="transmembrane region" description="Helical" evidence="1">
    <location>
        <begin position="422"/>
        <end position="444"/>
    </location>
</feature>
<evidence type="ECO:0000313" key="2">
    <source>
        <dbReference type="EMBL" id="QQK78827.1"/>
    </source>
</evidence>
<keyword evidence="1" id="KW-0812">Transmembrane</keyword>
<keyword evidence="1" id="KW-0472">Membrane</keyword>
<gene>
    <name evidence="2" type="ORF">HUG20_02190</name>
</gene>
<feature type="transmembrane region" description="Helical" evidence="1">
    <location>
        <begin position="196"/>
        <end position="216"/>
    </location>
</feature>
<feature type="transmembrane region" description="Helical" evidence="1">
    <location>
        <begin position="81"/>
        <end position="100"/>
    </location>
</feature>
<feature type="transmembrane region" description="Helical" evidence="1">
    <location>
        <begin position="237"/>
        <end position="258"/>
    </location>
</feature>
<feature type="transmembrane region" description="Helical" evidence="1">
    <location>
        <begin position="166"/>
        <end position="184"/>
    </location>
</feature>
<feature type="transmembrane region" description="Helical" evidence="1">
    <location>
        <begin position="264"/>
        <end position="285"/>
    </location>
</feature>